<feature type="repeat" description="Cell wall-binding" evidence="2">
    <location>
        <begin position="401"/>
        <end position="420"/>
    </location>
</feature>
<evidence type="ECO:0000256" key="2">
    <source>
        <dbReference type="PROSITE-ProRule" id="PRU00591"/>
    </source>
</evidence>
<gene>
    <name evidence="3" type="ORF">AC3_0740</name>
</gene>
<dbReference type="InterPro" id="IPR018337">
    <property type="entry name" value="Cell_wall/Cho-bd_repeat"/>
</dbReference>
<dbReference type="SUPFAM" id="SSF69360">
    <property type="entry name" value="Cell wall binding repeat"/>
    <property type="match status" value="2"/>
</dbReference>
<evidence type="ECO:0000313" key="3">
    <source>
        <dbReference type="EMBL" id="EDT14517.1"/>
    </source>
</evidence>
<dbReference type="EMBL" id="ABDW01000021">
    <property type="protein sequence ID" value="EDT14517.1"/>
    <property type="molecule type" value="Genomic_DNA"/>
</dbReference>
<proteinExistence type="predicted"/>
<protein>
    <submittedName>
        <fullName evidence="3">Cell wall binding repeat domain protein</fullName>
    </submittedName>
</protein>
<dbReference type="Pfam" id="PF19127">
    <property type="entry name" value="Choline_bind_3"/>
    <property type="match status" value="3"/>
</dbReference>
<dbReference type="PROSITE" id="PS51170">
    <property type="entry name" value="CW"/>
    <property type="match status" value="5"/>
</dbReference>
<dbReference type="Pfam" id="PF01473">
    <property type="entry name" value="Choline_bind_1"/>
    <property type="match status" value="7"/>
</dbReference>
<feature type="repeat" description="Cell wall-binding" evidence="2">
    <location>
        <begin position="341"/>
        <end position="360"/>
    </location>
</feature>
<dbReference type="RefSeq" id="WP_003464404.1">
    <property type="nucleotide sequence ID" value="NZ_ABDW01000021.1"/>
</dbReference>
<comment type="caution">
    <text evidence="3">The sequence shown here is derived from an EMBL/GenBank/DDBJ whole genome shotgun (WGS) entry which is preliminary data.</text>
</comment>
<evidence type="ECO:0000256" key="1">
    <source>
        <dbReference type="ARBA" id="ARBA00022737"/>
    </source>
</evidence>
<name>B1BUV2_CLOPF</name>
<feature type="repeat" description="Cell wall-binding" evidence="2">
    <location>
        <begin position="281"/>
        <end position="300"/>
    </location>
</feature>
<dbReference type="Gene3D" id="2.10.270.10">
    <property type="entry name" value="Cholin Binding"/>
    <property type="match status" value="4"/>
</dbReference>
<organism evidence="3 4">
    <name type="scientific">Clostridium perfringens E str. JGS1987</name>
    <dbReference type="NCBI Taxonomy" id="451755"/>
    <lineage>
        <taxon>Bacteria</taxon>
        <taxon>Bacillati</taxon>
        <taxon>Bacillota</taxon>
        <taxon>Clostridia</taxon>
        <taxon>Eubacteriales</taxon>
        <taxon>Clostridiaceae</taxon>
        <taxon>Clostridium</taxon>
    </lineage>
</organism>
<keyword evidence="1" id="KW-0677">Repeat</keyword>
<dbReference type="Proteomes" id="UP000005337">
    <property type="component" value="Unassembled WGS sequence"/>
</dbReference>
<sequence>MKRRFITSLTSIIIVSLILTIGTISVQAAEKNENKINQNLSIKNGNADFISSVDIERLDNSKIAIKINTNSNYNGNSYNISVRGPGSINNISTNVPYHELDLTNYGTYNIYITVTDIYGISDSYFKNYHYSSPIQARFFETVDKATIGDEIKFNVISSGGNGSHKYKFYTKDGVIKEYSYNSSLVTKFNEYGEKELFCDIKDEDDTVKTISHKIKVIANEPAWKNENNKWYYVNDKGEFVKGWLNLNNVWYYLDGETGEMKTGLQDIGGYRYYFDESGYMKTGWINYNGEYRFFGSDGAMRTGWVNDGWTDYYLKSDGTIYKGWLDDGLNKYYMDENGQMRKGWVNYNGEYYFFGPDGAMRTGWINDGWTDYYLKPDGTIFKGWLDDGLNKYYMDENGQMRKGWIKHNGEYYFFGPDGAMRTGWINDGYAYYFLNNNGTVKKGWFDENGIRYYLGSDGAMRTGWQVISDNWYHFNNSGAMSRSTSIDGWKIDKEGIATPIKINSTVYVTPNGTSYHYSRDCTTLKRSHQILSMSLDEAKASGKNDPCNVCVK</sequence>
<reference evidence="3 4" key="1">
    <citation type="submission" date="2007-07" db="EMBL/GenBank/DDBJ databases">
        <title>Annotation of Clostridium perfringens E str. JGS1987.</title>
        <authorList>
            <person name="Paulsen I."/>
            <person name="Sebastian Y."/>
        </authorList>
    </citation>
    <scope>NUCLEOTIDE SEQUENCE [LARGE SCALE GENOMIC DNA]</scope>
    <source>
        <strain evidence="4">E str. JGS1987</strain>
    </source>
</reference>
<feature type="repeat" description="Cell wall-binding" evidence="2">
    <location>
        <begin position="261"/>
        <end position="280"/>
    </location>
</feature>
<feature type="repeat" description="Cell wall-binding" evidence="2">
    <location>
        <begin position="461"/>
        <end position="480"/>
    </location>
</feature>
<evidence type="ECO:0000313" key="4">
    <source>
        <dbReference type="Proteomes" id="UP000005337"/>
    </source>
</evidence>
<accession>B1BUV2</accession>
<dbReference type="AlphaFoldDB" id="B1BUV2"/>